<reference evidence="1 2" key="2">
    <citation type="submission" date="2018-11" db="EMBL/GenBank/DDBJ databases">
        <authorList>
            <consortium name="Pathogen Informatics"/>
        </authorList>
    </citation>
    <scope>NUCLEOTIDE SEQUENCE [LARGE SCALE GENOMIC DNA]</scope>
    <source>
        <strain evidence="1">Dakar</strain>
        <strain evidence="2">Dakar, Senegal</strain>
    </source>
</reference>
<evidence type="ECO:0000313" key="2">
    <source>
        <dbReference type="Proteomes" id="UP000279833"/>
    </source>
</evidence>
<protein>
    <submittedName>
        <fullName evidence="3">PMEI domain-containing protein</fullName>
    </submittedName>
</protein>
<dbReference type="Proteomes" id="UP000279833">
    <property type="component" value="Unassembled WGS sequence"/>
</dbReference>
<proteinExistence type="predicted"/>
<accession>A0A183KN07</accession>
<organism evidence="3">
    <name type="scientific">Schistosoma curassoni</name>
    <dbReference type="NCBI Taxonomy" id="6186"/>
    <lineage>
        <taxon>Eukaryota</taxon>
        <taxon>Metazoa</taxon>
        <taxon>Spiralia</taxon>
        <taxon>Lophotrochozoa</taxon>
        <taxon>Platyhelminthes</taxon>
        <taxon>Trematoda</taxon>
        <taxon>Digenea</taxon>
        <taxon>Strigeidida</taxon>
        <taxon>Schistosomatoidea</taxon>
        <taxon>Schistosomatidae</taxon>
        <taxon>Schistosoma</taxon>
    </lineage>
</organism>
<evidence type="ECO:0000313" key="1">
    <source>
        <dbReference type="EMBL" id="VDP61558.1"/>
    </source>
</evidence>
<dbReference type="EMBL" id="UZAK01038649">
    <property type="protein sequence ID" value="VDP61558.1"/>
    <property type="molecule type" value="Genomic_DNA"/>
</dbReference>
<evidence type="ECO:0000313" key="3">
    <source>
        <dbReference type="WBParaSite" id="SCUD_0001643601-mRNA-1"/>
    </source>
</evidence>
<name>A0A183KN07_9TREM</name>
<keyword evidence="2" id="KW-1185">Reference proteome</keyword>
<dbReference type="AlphaFoldDB" id="A0A183KN07"/>
<dbReference type="WBParaSite" id="SCUD_0001643601-mRNA-1">
    <property type="protein sequence ID" value="SCUD_0001643601-mRNA-1"/>
    <property type="gene ID" value="SCUD_0001643601"/>
</dbReference>
<sequence>MECNLITAMNGITRCKPDSPRLHINVAEKPLSRWLCKECRSTKFFLLLEAIELLNIAINFPADKQAAVDEGNSAFVDIKSVIMSSALDLNKTIKVDPIRKADKHVNVGHVTKKNKRCNEKKELPIDSTEACDTTVSILDSHINAIQTMREPSLSGVAEVIKLQNKVNEWLTVNPR</sequence>
<gene>
    <name evidence="1" type="ORF">SCUD_LOCUS16433</name>
</gene>
<reference evidence="3" key="1">
    <citation type="submission" date="2016-06" db="UniProtKB">
        <authorList>
            <consortium name="WormBaseParasite"/>
        </authorList>
    </citation>
    <scope>IDENTIFICATION</scope>
</reference>